<keyword evidence="6" id="KW-1185">Reference proteome</keyword>
<dbReference type="SMART" id="SM00110">
    <property type="entry name" value="C1Q"/>
    <property type="match status" value="1"/>
</dbReference>
<evidence type="ECO:0000256" key="2">
    <source>
        <dbReference type="ARBA" id="ARBA00022525"/>
    </source>
</evidence>
<keyword evidence="3" id="KW-0175">Coiled coil</keyword>
<evidence type="ECO:0000313" key="5">
    <source>
        <dbReference type="EnsemblMetazoa" id="G17912.1:cds"/>
    </source>
</evidence>
<accession>A0A8W8JD15</accession>
<reference evidence="5" key="1">
    <citation type="submission" date="2022-08" db="UniProtKB">
        <authorList>
            <consortium name="EnsemblMetazoa"/>
        </authorList>
    </citation>
    <scope>IDENTIFICATION</scope>
    <source>
        <strain evidence="5">05x7-T-G4-1.051#20</strain>
    </source>
</reference>
<dbReference type="PANTHER" id="PTHR15427">
    <property type="entry name" value="EMILIN ELASTIN MICROFIBRIL INTERFACE-LOCATED PROTEIN ELASTIN MICROFIBRIL INTERFACER"/>
    <property type="match status" value="1"/>
</dbReference>
<name>A0A8W8JD15_MAGGI</name>
<evidence type="ECO:0000313" key="6">
    <source>
        <dbReference type="Proteomes" id="UP000005408"/>
    </source>
</evidence>
<organism evidence="5 6">
    <name type="scientific">Magallana gigas</name>
    <name type="common">Pacific oyster</name>
    <name type="synonym">Crassostrea gigas</name>
    <dbReference type="NCBI Taxonomy" id="29159"/>
    <lineage>
        <taxon>Eukaryota</taxon>
        <taxon>Metazoa</taxon>
        <taxon>Spiralia</taxon>
        <taxon>Lophotrochozoa</taxon>
        <taxon>Mollusca</taxon>
        <taxon>Bivalvia</taxon>
        <taxon>Autobranchia</taxon>
        <taxon>Pteriomorphia</taxon>
        <taxon>Ostreida</taxon>
        <taxon>Ostreoidea</taxon>
        <taxon>Ostreidae</taxon>
        <taxon>Magallana</taxon>
    </lineage>
</organism>
<dbReference type="Gene3D" id="2.60.120.40">
    <property type="match status" value="1"/>
</dbReference>
<dbReference type="GO" id="GO:0005581">
    <property type="term" value="C:collagen trimer"/>
    <property type="evidence" value="ECO:0007669"/>
    <property type="project" value="UniProtKB-KW"/>
</dbReference>
<dbReference type="InterPro" id="IPR001073">
    <property type="entry name" value="C1q_dom"/>
</dbReference>
<sequence length="251" mass="28202">MYRNQDLKLAIQKIDELQKIVRAQDDRISTLEKRHKEESKVQVVTDLQNLVKKQNNRIAQLETRIKELETVKKAEEYVPVGTKGYTSISKMENISANSTENYTRKGRLLSIQPTTVPVDMVAFYAYLSSDTPAAVPHHIFKFDIVLTNVGNAYHPHLGAFIAPRSGLYVFTWTIRVSGHSYQTTELVVNNNVVNLLHFNPYNNIDGSVSSTAVAHVNLGDDVLIRTNTDYHSGNVVSNLSGRSSFAGWILI</sequence>
<evidence type="ECO:0000256" key="3">
    <source>
        <dbReference type="SAM" id="Coils"/>
    </source>
</evidence>
<comment type="subcellular location">
    <subcellularLocation>
        <location evidence="1">Secreted</location>
    </subcellularLocation>
</comment>
<dbReference type="SUPFAM" id="SSF49842">
    <property type="entry name" value="TNF-like"/>
    <property type="match status" value="1"/>
</dbReference>
<dbReference type="PRINTS" id="PR00007">
    <property type="entry name" value="COMPLEMNTC1Q"/>
</dbReference>
<dbReference type="AlphaFoldDB" id="A0A8W8JD15"/>
<dbReference type="InterPro" id="IPR050392">
    <property type="entry name" value="Collagen/C1q_domain"/>
</dbReference>
<feature type="coiled-coil region" evidence="3">
    <location>
        <begin position="14"/>
        <end position="78"/>
    </location>
</feature>
<evidence type="ECO:0000256" key="1">
    <source>
        <dbReference type="ARBA" id="ARBA00004613"/>
    </source>
</evidence>
<dbReference type="EnsemblMetazoa" id="G17912.1">
    <property type="protein sequence ID" value="G17912.1:cds"/>
    <property type="gene ID" value="G17912"/>
</dbReference>
<dbReference type="PROSITE" id="PS50871">
    <property type="entry name" value="C1Q"/>
    <property type="match status" value="1"/>
</dbReference>
<keyword evidence="2" id="KW-0964">Secreted</keyword>
<dbReference type="Pfam" id="PF00386">
    <property type="entry name" value="C1q"/>
    <property type="match status" value="1"/>
</dbReference>
<dbReference type="Proteomes" id="UP000005408">
    <property type="component" value="Unassembled WGS sequence"/>
</dbReference>
<proteinExistence type="predicted"/>
<evidence type="ECO:0000259" key="4">
    <source>
        <dbReference type="PROSITE" id="PS50871"/>
    </source>
</evidence>
<feature type="domain" description="C1q" evidence="4">
    <location>
        <begin position="116"/>
        <end position="251"/>
    </location>
</feature>
<dbReference type="InterPro" id="IPR008983">
    <property type="entry name" value="Tumour_necrosis_fac-like_dom"/>
</dbReference>
<protein>
    <recommendedName>
        <fullName evidence="4">C1q domain-containing protein</fullName>
    </recommendedName>
</protein>
<dbReference type="PANTHER" id="PTHR15427:SF33">
    <property type="entry name" value="COLLAGEN IV NC1 DOMAIN-CONTAINING PROTEIN"/>
    <property type="match status" value="1"/>
</dbReference>